<dbReference type="PROSITE" id="PS00310">
    <property type="entry name" value="LAMP_1"/>
    <property type="match status" value="1"/>
</dbReference>
<sequence length="496" mass="56546">MILEELVGSFVALVSSLIIQTPPMSRENLQREYTLITEGSQNEVYDDLIYCEYEQGAPMEVPSYEEDLSVLLQDDQQRRRNFCESFIRSSKANVGLLMAVVFVLGLLIVGLVYVDLNTTNSCVAWIHHNFSVPSNVRIIRIAGMCAALVPLFAWFPGCLAMLWGFKAFKKDFLMCLICQLVALTLDCVYTIVFLDKKTAAANVQYRLPGDIIFVISIVCCGILVARKFKKVNLETSCSVYRIFFILSFAFLGSCLLAYIYVYVIITYFTKTEDRIKKAIIAALTPGMTIPVTAIAKYLVLRKSAEIVTPDRAFVLCYFIRGGSIVLYRTMQSGFQSIWLFIGLSLLHGVSNVLSKATLSIRIKMWKFFVACYNKTCCGPRLEVQPLNTPRIRRFNADLEIQNILFEYSTVILSQAYLACYLVTSFDVPPWQVINGSLIRIAISLAIDFVFNLISVFIQIHFYDIPMRKVWLKFWRRHVIANAFMIIIFISYFDESL</sequence>
<dbReference type="EMBL" id="CACRXK020016540">
    <property type="protein sequence ID" value="CAB4029989.1"/>
    <property type="molecule type" value="Genomic_DNA"/>
</dbReference>
<feature type="non-terminal residue" evidence="1">
    <location>
        <position position="496"/>
    </location>
</feature>
<reference evidence="1" key="1">
    <citation type="submission" date="2020-04" db="EMBL/GenBank/DDBJ databases">
        <authorList>
            <person name="Alioto T."/>
            <person name="Alioto T."/>
            <person name="Gomez Garrido J."/>
        </authorList>
    </citation>
    <scope>NUCLEOTIDE SEQUENCE</scope>
    <source>
        <strain evidence="1">A484AB</strain>
    </source>
</reference>
<accession>A0A6S7LBV5</accession>
<dbReference type="Proteomes" id="UP001152795">
    <property type="component" value="Unassembled WGS sequence"/>
</dbReference>
<organism evidence="1 2">
    <name type="scientific">Paramuricea clavata</name>
    <name type="common">Red gorgonian</name>
    <name type="synonym">Violescent sea-whip</name>
    <dbReference type="NCBI Taxonomy" id="317549"/>
    <lineage>
        <taxon>Eukaryota</taxon>
        <taxon>Metazoa</taxon>
        <taxon>Cnidaria</taxon>
        <taxon>Anthozoa</taxon>
        <taxon>Octocorallia</taxon>
        <taxon>Malacalcyonacea</taxon>
        <taxon>Plexauridae</taxon>
        <taxon>Paramuricea</taxon>
    </lineage>
</organism>
<protein>
    <submittedName>
        <fullName evidence="1">Uncharacterized protein</fullName>
    </submittedName>
</protein>
<dbReference type="AlphaFoldDB" id="A0A6S7LBV5"/>
<comment type="caution">
    <text evidence="1">The sequence shown here is derived from an EMBL/GenBank/DDBJ whole genome shotgun (WGS) entry which is preliminary data.</text>
</comment>
<dbReference type="GO" id="GO:0005886">
    <property type="term" value="C:plasma membrane"/>
    <property type="evidence" value="ECO:0007669"/>
    <property type="project" value="UniProtKB-SubCell"/>
</dbReference>
<keyword evidence="2" id="KW-1185">Reference proteome</keyword>
<gene>
    <name evidence="1" type="ORF">PACLA_8A077153</name>
</gene>
<proteinExistence type="predicted"/>
<name>A0A6S7LBV5_PARCT</name>
<evidence type="ECO:0000313" key="1">
    <source>
        <dbReference type="EMBL" id="CAB4029989.1"/>
    </source>
</evidence>
<evidence type="ECO:0000313" key="2">
    <source>
        <dbReference type="Proteomes" id="UP001152795"/>
    </source>
</evidence>
<dbReference type="OrthoDB" id="5983751at2759"/>
<dbReference type="InterPro" id="IPR018134">
    <property type="entry name" value="LAMP_CS"/>
</dbReference>